<keyword evidence="5" id="KW-1185">Reference proteome</keyword>
<keyword evidence="1" id="KW-0808">Transferase</keyword>
<dbReference type="Pfam" id="PF01504">
    <property type="entry name" value="PIP5K"/>
    <property type="match status" value="1"/>
</dbReference>
<dbReference type="Proteomes" id="UP000549394">
    <property type="component" value="Unassembled WGS sequence"/>
</dbReference>
<dbReference type="GO" id="GO:0016308">
    <property type="term" value="F:1-phosphatidylinositol-4-phosphate 5-kinase activity"/>
    <property type="evidence" value="ECO:0007669"/>
    <property type="project" value="TreeGrafter"/>
</dbReference>
<keyword evidence="1" id="KW-0418">Kinase</keyword>
<dbReference type="PROSITE" id="PS51455">
    <property type="entry name" value="PIPK"/>
    <property type="match status" value="1"/>
</dbReference>
<dbReference type="InterPro" id="IPR027483">
    <property type="entry name" value="PInositol-4-P-4/5-kinase_C_sf"/>
</dbReference>
<comment type="caution">
    <text evidence="4">The sequence shown here is derived from an EMBL/GenBank/DDBJ whole genome shotgun (WGS) entry which is preliminary data.</text>
</comment>
<keyword evidence="1" id="KW-0547">Nucleotide-binding</keyword>
<dbReference type="CDD" id="cd17301">
    <property type="entry name" value="PIPKc_PIP5KI"/>
    <property type="match status" value="1"/>
</dbReference>
<dbReference type="GO" id="GO:0046854">
    <property type="term" value="P:phosphatidylinositol phosphate biosynthetic process"/>
    <property type="evidence" value="ECO:0007669"/>
    <property type="project" value="TreeGrafter"/>
</dbReference>
<evidence type="ECO:0000256" key="1">
    <source>
        <dbReference type="PROSITE-ProRule" id="PRU00781"/>
    </source>
</evidence>
<dbReference type="EMBL" id="CAJFCJ010000002">
    <property type="protein sequence ID" value="CAD5112114.1"/>
    <property type="molecule type" value="Genomic_DNA"/>
</dbReference>
<organism evidence="4 5">
    <name type="scientific">Dimorphilus gyrociliatus</name>
    <dbReference type="NCBI Taxonomy" id="2664684"/>
    <lineage>
        <taxon>Eukaryota</taxon>
        <taxon>Metazoa</taxon>
        <taxon>Spiralia</taxon>
        <taxon>Lophotrochozoa</taxon>
        <taxon>Annelida</taxon>
        <taxon>Polychaeta</taxon>
        <taxon>Polychaeta incertae sedis</taxon>
        <taxon>Dinophilidae</taxon>
        <taxon>Dimorphilus</taxon>
    </lineage>
</organism>
<evidence type="ECO:0000259" key="3">
    <source>
        <dbReference type="PROSITE" id="PS51455"/>
    </source>
</evidence>
<dbReference type="AlphaFoldDB" id="A0A7I8V8J4"/>
<evidence type="ECO:0000313" key="5">
    <source>
        <dbReference type="Proteomes" id="UP000549394"/>
    </source>
</evidence>
<dbReference type="SMART" id="SM00330">
    <property type="entry name" value="PIPKc"/>
    <property type="match status" value="1"/>
</dbReference>
<sequence>MTLPHELSDFRFKIYAPMAFRYFRKLFKIDPKDFLVSLTSQQLKELSNPGASGSIFYITHDDEFIIKTVQHKEADFLQKLLPGYFMNISQNPRTLLPKFYGLYCYQCGGKNIRFCVMNNLLPSGIKLHEKYDLKGSTYRRKASKEERAKKCPTLKDLDFTDNHQKGLKLEAETYNALLKTISRDVRVLASFKIMDYSLLVGIHNLDEAREEREAERAKIGKEIVEDATCLSESQHTLHNQSSVDGTGLNRGRPTKRIANWSTAMEQIEATVEPVELENDNIPPGGIPARNDNGQRLLLYIGIIDILQHYRLKKKLEHGIKSLLADGDTISVVNPTFYAERFESFFRDKVFKKTASSMRQSPSKKKTGKLRSNSTDAVEETQRAAGSGSTTALVHSETITSHRPDLVTDLHDVQPSTPVRREERIISQWQRSVATRIDSSETYTTSVKGESSVSVAVKESETTLDDVNVTVDTPNHEQEEDDKSEVVSDKELAVVTPP</sequence>
<dbReference type="InterPro" id="IPR002498">
    <property type="entry name" value="PInositol-4-P-4/5-kinase_core"/>
</dbReference>
<keyword evidence="1" id="KW-0067">ATP-binding</keyword>
<dbReference type="Gene3D" id="3.30.800.10">
    <property type="entry name" value="Phosphatidylinositol Phosphate Kinase II Beta"/>
    <property type="match status" value="1"/>
</dbReference>
<dbReference type="GO" id="GO:0005524">
    <property type="term" value="F:ATP binding"/>
    <property type="evidence" value="ECO:0007669"/>
    <property type="project" value="UniProtKB-UniRule"/>
</dbReference>
<protein>
    <submittedName>
        <fullName evidence="4">DgyrCDS1355</fullName>
    </submittedName>
</protein>
<dbReference type="InterPro" id="IPR027484">
    <property type="entry name" value="PInositol-4-P-5-kinase_N"/>
</dbReference>
<dbReference type="GO" id="GO:0005886">
    <property type="term" value="C:plasma membrane"/>
    <property type="evidence" value="ECO:0007669"/>
    <property type="project" value="TreeGrafter"/>
</dbReference>
<feature type="region of interest" description="Disordered" evidence="2">
    <location>
        <begin position="355"/>
        <end position="392"/>
    </location>
</feature>
<dbReference type="SUPFAM" id="SSF56104">
    <property type="entry name" value="SAICAR synthase-like"/>
    <property type="match status" value="1"/>
</dbReference>
<dbReference type="PANTHER" id="PTHR23086">
    <property type="entry name" value="PHOSPHATIDYLINOSITOL-4-PHOSPHATE 5-KINASE"/>
    <property type="match status" value="1"/>
</dbReference>
<dbReference type="OrthoDB" id="70770at2759"/>
<evidence type="ECO:0000313" key="4">
    <source>
        <dbReference type="EMBL" id="CAD5112114.1"/>
    </source>
</evidence>
<reference evidence="4 5" key="1">
    <citation type="submission" date="2020-08" db="EMBL/GenBank/DDBJ databases">
        <authorList>
            <person name="Hejnol A."/>
        </authorList>
    </citation>
    <scope>NUCLEOTIDE SEQUENCE [LARGE SCALE GENOMIC DNA]</scope>
</reference>
<proteinExistence type="predicted"/>
<dbReference type="InterPro" id="IPR023610">
    <property type="entry name" value="PInositol-4/5-P-5/4-kinase"/>
</dbReference>
<evidence type="ECO:0000256" key="2">
    <source>
        <dbReference type="SAM" id="MobiDB-lite"/>
    </source>
</evidence>
<dbReference type="Gene3D" id="3.30.810.10">
    <property type="entry name" value="2-Layer Sandwich"/>
    <property type="match status" value="1"/>
</dbReference>
<accession>A0A7I8V8J4</accession>
<feature type="domain" description="PIPK" evidence="3">
    <location>
        <begin position="1"/>
        <end position="349"/>
    </location>
</feature>
<name>A0A7I8V8J4_9ANNE</name>
<feature type="region of interest" description="Disordered" evidence="2">
    <location>
        <begin position="468"/>
        <end position="497"/>
    </location>
</feature>
<dbReference type="PANTHER" id="PTHR23086:SF101">
    <property type="entry name" value="LP03320P-RELATED"/>
    <property type="match status" value="1"/>
</dbReference>
<gene>
    <name evidence="4" type="ORF">DGYR_LOCUS1314</name>
</gene>